<gene>
    <name evidence="11" type="primary">pckG</name>
    <name evidence="14" type="ORF">IDM49_09900</name>
</gene>
<dbReference type="GO" id="GO:0004613">
    <property type="term" value="F:phosphoenolpyruvate carboxykinase (GTP) activity"/>
    <property type="evidence" value="ECO:0007669"/>
    <property type="project" value="UniProtKB-UniRule"/>
</dbReference>
<dbReference type="InterPro" id="IPR008210">
    <property type="entry name" value="PEP_carboxykinase_N"/>
</dbReference>
<dbReference type="Proteomes" id="UP000516404">
    <property type="component" value="Chromosome"/>
</dbReference>
<feature type="binding site" evidence="11">
    <location>
        <position position="306"/>
    </location>
    <ligand>
        <name>Mn(2+)</name>
        <dbReference type="ChEBI" id="CHEBI:29035"/>
    </ligand>
</feature>
<evidence type="ECO:0000256" key="1">
    <source>
        <dbReference type="ARBA" id="ARBA00004742"/>
    </source>
</evidence>
<dbReference type="GO" id="GO:0016301">
    <property type="term" value="F:kinase activity"/>
    <property type="evidence" value="ECO:0007669"/>
    <property type="project" value="UniProtKB-KW"/>
</dbReference>
<evidence type="ECO:0000259" key="12">
    <source>
        <dbReference type="Pfam" id="PF00821"/>
    </source>
</evidence>
<dbReference type="GO" id="GO:0046327">
    <property type="term" value="P:glycerol biosynthetic process from pyruvate"/>
    <property type="evidence" value="ECO:0007669"/>
    <property type="project" value="TreeGrafter"/>
</dbReference>
<dbReference type="GO" id="GO:0005525">
    <property type="term" value="F:GTP binding"/>
    <property type="evidence" value="ECO:0007669"/>
    <property type="project" value="UniProtKB-UniRule"/>
</dbReference>
<evidence type="ECO:0000256" key="8">
    <source>
        <dbReference type="ARBA" id="ARBA00023134"/>
    </source>
</evidence>
<keyword evidence="14" id="KW-0808">Transferase</keyword>
<dbReference type="CDD" id="cd00819">
    <property type="entry name" value="PEPCK_GTP"/>
    <property type="match status" value="1"/>
</dbReference>
<comment type="cofactor">
    <cofactor evidence="11">
        <name>Mn(2+)</name>
        <dbReference type="ChEBI" id="CHEBI:29035"/>
    </cofactor>
    <text evidence="11">Binds 1 Mn(2+) ion per subunit.</text>
</comment>
<dbReference type="GeneID" id="96624550"/>
<dbReference type="GO" id="GO:0019543">
    <property type="term" value="P:propionate catabolic process"/>
    <property type="evidence" value="ECO:0007669"/>
    <property type="project" value="TreeGrafter"/>
</dbReference>
<comment type="subcellular location">
    <subcellularLocation>
        <location evidence="11">Cytoplasm</location>
    </subcellularLocation>
</comment>
<feature type="binding site" evidence="11">
    <location>
        <begin position="282"/>
        <end position="287"/>
    </location>
    <ligand>
        <name>GTP</name>
        <dbReference type="ChEBI" id="CHEBI:37565"/>
    </ligand>
</feature>
<dbReference type="SUPFAM" id="SSF68923">
    <property type="entry name" value="PEP carboxykinase N-terminal domain"/>
    <property type="match status" value="1"/>
</dbReference>
<keyword evidence="10 11" id="KW-0456">Lyase</keyword>
<dbReference type="GO" id="GO:0071333">
    <property type="term" value="P:cellular response to glucose stimulus"/>
    <property type="evidence" value="ECO:0007669"/>
    <property type="project" value="TreeGrafter"/>
</dbReference>
<keyword evidence="15" id="KW-1185">Reference proteome</keyword>
<evidence type="ECO:0000256" key="4">
    <source>
        <dbReference type="ARBA" id="ARBA00022432"/>
    </source>
</evidence>
<feature type="binding site" evidence="11">
    <location>
        <position position="430"/>
    </location>
    <ligand>
        <name>GTP</name>
        <dbReference type="ChEBI" id="CHEBI:37565"/>
    </ligand>
</feature>
<dbReference type="InterPro" id="IPR035078">
    <property type="entry name" value="PEP_carboxykinase_GTP_N"/>
</dbReference>
<dbReference type="InterPro" id="IPR035077">
    <property type="entry name" value="PEP_carboxykinase_GTP_C"/>
</dbReference>
<evidence type="ECO:0000256" key="2">
    <source>
        <dbReference type="ARBA" id="ARBA00005796"/>
    </source>
</evidence>
<dbReference type="RefSeq" id="WP_190724381.1">
    <property type="nucleotide sequence ID" value="NZ_CP061539.1"/>
</dbReference>
<dbReference type="PROSITE" id="PS00505">
    <property type="entry name" value="PEPCK_GTP"/>
    <property type="match status" value="1"/>
</dbReference>
<feature type="binding site" evidence="11">
    <location>
        <position position="90"/>
    </location>
    <ligand>
        <name>substrate</name>
    </ligand>
</feature>
<keyword evidence="8 11" id="KW-0342">GTP-binding</keyword>
<feature type="active site" evidence="11">
    <location>
        <position position="283"/>
    </location>
</feature>
<feature type="binding site" evidence="11">
    <location>
        <begin position="525"/>
        <end position="528"/>
    </location>
    <ligand>
        <name>GTP</name>
        <dbReference type="ChEBI" id="CHEBI:37565"/>
    </ligand>
</feature>
<dbReference type="InterPro" id="IPR008209">
    <property type="entry name" value="PEP_carboxykinase_GTP"/>
</dbReference>
<dbReference type="GO" id="GO:0033993">
    <property type="term" value="P:response to lipid"/>
    <property type="evidence" value="ECO:0007669"/>
    <property type="project" value="TreeGrafter"/>
</dbReference>
<dbReference type="EMBL" id="CP061539">
    <property type="protein sequence ID" value="QNV37514.1"/>
    <property type="molecule type" value="Genomic_DNA"/>
</dbReference>
<dbReference type="SUPFAM" id="SSF53795">
    <property type="entry name" value="PEP carboxykinase-like"/>
    <property type="match status" value="1"/>
</dbReference>
<dbReference type="UniPathway" id="UPA00138"/>
<keyword evidence="6 11" id="KW-0547">Nucleotide-binding</keyword>
<feature type="binding site" evidence="11">
    <location>
        <position position="239"/>
    </location>
    <ligand>
        <name>Mn(2+)</name>
        <dbReference type="ChEBI" id="CHEBI:29035"/>
    </ligand>
</feature>
<feature type="binding site" evidence="11">
    <location>
        <begin position="230"/>
        <end position="232"/>
    </location>
    <ligand>
        <name>substrate</name>
    </ligand>
</feature>
<dbReference type="KEGG" id="rter:IDM49_09900"/>
<dbReference type="PANTHER" id="PTHR11561:SF0">
    <property type="entry name" value="PHOSPHOENOLPYRUVATE CARBOXYKINASE [GTP]-RELATED"/>
    <property type="match status" value="1"/>
</dbReference>
<feature type="domain" description="Phosphoenolpyruvate carboxykinase GTP-utilising N-terminal" evidence="13">
    <location>
        <begin position="30"/>
        <end position="250"/>
    </location>
</feature>
<dbReference type="FunFam" id="3.40.449.10:FF:000005">
    <property type="entry name" value="Phosphoenolpyruvate carboxykinase [GTP]"/>
    <property type="match status" value="1"/>
</dbReference>
<keyword evidence="9 11" id="KW-0464">Manganese</keyword>
<comment type="subunit">
    <text evidence="3 11">Monomer.</text>
</comment>
<dbReference type="PIRSF" id="PIRSF001348">
    <property type="entry name" value="PEP_carboxykinase_GTP"/>
    <property type="match status" value="1"/>
</dbReference>
<keyword evidence="14" id="KW-0418">Kinase</keyword>
<dbReference type="HAMAP" id="MF_00452">
    <property type="entry name" value="PEPCK_GTP"/>
    <property type="match status" value="1"/>
</dbReference>
<keyword evidence="5 11" id="KW-0479">Metal-binding</keyword>
<dbReference type="Gene3D" id="3.90.228.20">
    <property type="match status" value="1"/>
</dbReference>
<accession>A0A7H2BCW8</accession>
<dbReference type="GO" id="GO:0006107">
    <property type="term" value="P:oxaloacetate metabolic process"/>
    <property type="evidence" value="ECO:0007669"/>
    <property type="project" value="TreeGrafter"/>
</dbReference>
<dbReference type="GO" id="GO:0030145">
    <property type="term" value="F:manganese ion binding"/>
    <property type="evidence" value="ECO:0007669"/>
    <property type="project" value="UniProtKB-UniRule"/>
</dbReference>
<evidence type="ECO:0000313" key="14">
    <source>
        <dbReference type="EMBL" id="QNV37514.1"/>
    </source>
</evidence>
<feature type="binding site" evidence="11">
    <location>
        <position position="281"/>
    </location>
    <ligand>
        <name>substrate</name>
    </ligand>
</feature>
<keyword evidence="11" id="KW-0963">Cytoplasm</keyword>
<comment type="similarity">
    <text evidence="2 11">Belongs to the phosphoenolpyruvate carboxykinase [GTP] family.</text>
</comment>
<dbReference type="EC" id="4.1.1.32" evidence="11"/>
<dbReference type="Pfam" id="PF17297">
    <property type="entry name" value="PEPCK_N"/>
    <property type="match status" value="1"/>
</dbReference>
<sequence>MTDISMATALTAEAEQSINNAPTNYTELVQWVREIAELTQPDRIVWADGSQEEYDRLAGELVDAGTFVRLSDHEFPNSYAAFSDPDDVARVEERTFICSQTAEGAGPTNNWRDPAEMKQTMTKLYRGCMRGRTMYVIPFVMGSLDAKDPKYGVEITDSAYVVCSMRIMATIGTDVLEKMSKTNAFFVKALHSVGAPLAEGQEDVPWPCNLEKYIVQFPETREIWSFGSGYGGNALLGKKCYALRIASALAHDEGWMAEHMLVLKVTNPAGKSRYVSAAFPSACGKTNFAMMEPAIDGWKAEMIGDDIAWIRFDENNKARVVNPEAGLFGVAPGTGWPTNPNAMRAIAEGNTIFTNVALTDDGSVWWEGKTDEVPEHLIDWQGNDWTPESGRPAAHPNSRFCTPISQVDMLAEEYYAPEGVPLDAIIFGGRRKTTVPLVSEAKSWEHGVFQGVTLSSETTAAAKGAVGVVRRDPMAMLPFIGYNAGDYFQHWLDLGQKYGAENMPKIYYVNWFRRTADGGFAWPGFGENSRVVKWIFDRLEGTAEGEETFVGTVPGKDDLDVSGLEISDEELKAALNVSAGEWAQELPGIDQWLATFGDKLPPALKDQRDILARSIQQ</sequence>
<evidence type="ECO:0000313" key="15">
    <source>
        <dbReference type="Proteomes" id="UP000516404"/>
    </source>
</evidence>
<dbReference type="PANTHER" id="PTHR11561">
    <property type="entry name" value="PHOSPHOENOLPYRUVATE CARBOXYKINASE"/>
    <property type="match status" value="1"/>
</dbReference>
<dbReference type="InterPro" id="IPR018091">
    <property type="entry name" value="PEP_carboxykin_GTP_CS"/>
</dbReference>
<evidence type="ECO:0000256" key="3">
    <source>
        <dbReference type="ARBA" id="ARBA00011245"/>
    </source>
</evidence>
<organism evidence="14 15">
    <name type="scientific">Rothia terrae</name>
    <dbReference type="NCBI Taxonomy" id="396015"/>
    <lineage>
        <taxon>Bacteria</taxon>
        <taxon>Bacillati</taxon>
        <taxon>Actinomycetota</taxon>
        <taxon>Actinomycetes</taxon>
        <taxon>Micrococcales</taxon>
        <taxon>Micrococcaceae</taxon>
        <taxon>Rothia</taxon>
    </lineage>
</organism>
<comment type="pathway">
    <text evidence="1 11">Carbohydrate biosynthesis; gluconeogenesis.</text>
</comment>
<dbReference type="AlphaFoldDB" id="A0A7H2BCW8"/>
<comment type="catalytic activity">
    <reaction evidence="11">
        <text>oxaloacetate + GTP = phosphoenolpyruvate + GDP + CO2</text>
        <dbReference type="Rhea" id="RHEA:10388"/>
        <dbReference type="ChEBI" id="CHEBI:16452"/>
        <dbReference type="ChEBI" id="CHEBI:16526"/>
        <dbReference type="ChEBI" id="CHEBI:37565"/>
        <dbReference type="ChEBI" id="CHEBI:58189"/>
        <dbReference type="ChEBI" id="CHEBI:58702"/>
        <dbReference type="EC" id="4.1.1.32"/>
    </reaction>
</comment>
<evidence type="ECO:0000256" key="7">
    <source>
        <dbReference type="ARBA" id="ARBA00022793"/>
    </source>
</evidence>
<evidence type="ECO:0000256" key="9">
    <source>
        <dbReference type="ARBA" id="ARBA00023211"/>
    </source>
</evidence>
<feature type="binding site" evidence="11">
    <location>
        <position position="259"/>
    </location>
    <ligand>
        <name>Mn(2+)</name>
        <dbReference type="ChEBI" id="CHEBI:29035"/>
    </ligand>
</feature>
<evidence type="ECO:0000256" key="11">
    <source>
        <dbReference type="HAMAP-Rule" id="MF_00452"/>
    </source>
</evidence>
<comment type="function">
    <text evidence="11">Catalyzes the conversion of oxaloacetate (OAA) to phosphoenolpyruvate (PEP), the rate-limiting step in the metabolic pathway that produces glucose from lactate and other precursors derived from the citric acid cycle.</text>
</comment>
<protein>
    <recommendedName>
        <fullName evidence="11">Phosphoenolpyruvate carboxykinase [GTP]</fullName>
        <shortName evidence="11">PEP carboxykinase</shortName>
        <shortName evidence="11">PEPCK</shortName>
        <ecNumber evidence="11">4.1.1.32</ecNumber>
    </recommendedName>
    <alternativeName>
        <fullName evidence="11">GTP-dependent phosphoenolpyruvate carboxykinase</fullName>
        <shortName evidence="11">GTP-PEPCK</shortName>
    </alternativeName>
</protein>
<keyword evidence="14" id="KW-0670">Pyruvate</keyword>
<evidence type="ECO:0000256" key="6">
    <source>
        <dbReference type="ARBA" id="ARBA00022741"/>
    </source>
</evidence>
<reference evidence="14 15" key="1">
    <citation type="submission" date="2020-09" db="EMBL/GenBank/DDBJ databases">
        <title>Investigation of environmental microbes.</title>
        <authorList>
            <person name="Ou Y."/>
            <person name="Kang Q."/>
        </authorList>
    </citation>
    <scope>NUCLEOTIDE SEQUENCE [LARGE SCALE GENOMIC DNA]</scope>
    <source>
        <strain evidence="14 15">KJZ-14</strain>
    </source>
</reference>
<evidence type="ECO:0000259" key="13">
    <source>
        <dbReference type="Pfam" id="PF17297"/>
    </source>
</evidence>
<dbReference type="NCBIfam" id="NF003253">
    <property type="entry name" value="PRK04210.1"/>
    <property type="match status" value="1"/>
</dbReference>
<proteinExistence type="inferred from homology"/>
<dbReference type="Gene3D" id="3.40.449.10">
    <property type="entry name" value="Phosphoenolpyruvate Carboxykinase, domain 1"/>
    <property type="match status" value="1"/>
</dbReference>
<dbReference type="Pfam" id="PF00821">
    <property type="entry name" value="PEPCK_GTP"/>
    <property type="match status" value="1"/>
</dbReference>
<dbReference type="GO" id="GO:0042594">
    <property type="term" value="P:response to starvation"/>
    <property type="evidence" value="ECO:0007669"/>
    <property type="project" value="TreeGrafter"/>
</dbReference>
<keyword evidence="4 11" id="KW-0312">Gluconeogenesis</keyword>
<dbReference type="InterPro" id="IPR013035">
    <property type="entry name" value="PEP_carboxykinase_C"/>
</dbReference>
<keyword evidence="7 11" id="KW-0210">Decarboxylase</keyword>
<dbReference type="Gene3D" id="2.170.8.10">
    <property type="entry name" value="Phosphoenolpyruvate Carboxykinase, domain 2"/>
    <property type="match status" value="1"/>
</dbReference>
<dbReference type="GO" id="GO:0006094">
    <property type="term" value="P:gluconeogenesis"/>
    <property type="evidence" value="ECO:0007669"/>
    <property type="project" value="UniProtKB-UniRule"/>
</dbReference>
<evidence type="ECO:0000256" key="10">
    <source>
        <dbReference type="ARBA" id="ARBA00023239"/>
    </source>
</evidence>
<feature type="binding site" evidence="11">
    <location>
        <position position="399"/>
    </location>
    <ligand>
        <name>GTP</name>
        <dbReference type="ChEBI" id="CHEBI:37565"/>
    </ligand>
</feature>
<feature type="binding site" evidence="11">
    <location>
        <begin position="397"/>
        <end position="399"/>
    </location>
    <ligand>
        <name>substrate</name>
    </ligand>
</feature>
<feature type="domain" description="Phosphoenolpyruvate carboxykinase C-terminal P-loop" evidence="12">
    <location>
        <begin position="255"/>
        <end position="610"/>
    </location>
</feature>
<dbReference type="GO" id="GO:0005829">
    <property type="term" value="C:cytosol"/>
    <property type="evidence" value="ECO:0007669"/>
    <property type="project" value="TreeGrafter"/>
</dbReference>
<name>A0A7H2BCW8_9MICC</name>
<evidence type="ECO:0000256" key="5">
    <source>
        <dbReference type="ARBA" id="ARBA00022723"/>
    </source>
</evidence>